<dbReference type="Proteomes" id="UP000287166">
    <property type="component" value="Unassembled WGS sequence"/>
</dbReference>
<evidence type="ECO:0000256" key="1">
    <source>
        <dbReference type="SAM" id="MobiDB-lite"/>
    </source>
</evidence>
<dbReference type="GO" id="GO:0006203">
    <property type="term" value="P:dGTP catabolic process"/>
    <property type="evidence" value="ECO:0007669"/>
    <property type="project" value="TreeGrafter"/>
</dbReference>
<dbReference type="InterPro" id="IPR003607">
    <property type="entry name" value="HD/PDEase_dom"/>
</dbReference>
<organism evidence="3 4">
    <name type="scientific">Sparassis crispa</name>
    <dbReference type="NCBI Taxonomy" id="139825"/>
    <lineage>
        <taxon>Eukaryota</taxon>
        <taxon>Fungi</taxon>
        <taxon>Dikarya</taxon>
        <taxon>Basidiomycota</taxon>
        <taxon>Agaricomycotina</taxon>
        <taxon>Agaricomycetes</taxon>
        <taxon>Polyporales</taxon>
        <taxon>Sparassidaceae</taxon>
        <taxon>Sparassis</taxon>
    </lineage>
</organism>
<sequence>MRLMEPEDYSLPPITAPSSPKFTRRFKDCIHDYMPFNRKICHIIDTPQFQRLRNIKQLGTSYHVWPTASHNRFEHSLGVAYLSMILAQHLQQSQPELRITQRDIDCVTIAGLCHDLGHGPWSHVWDGQFIRRALPGATWQHEHASDMMFDALIQGCQMEADKKDVTFIKALIGGDKSMCPLEKQFLFDIVANKRNGLDVDKFDYIARDNHAVDVKGNLSLTRLIHSSRVINDEICYDIKDANQVYELCWTRFSLHKRIYNHKTAKAIEYMLVDALLLADRHLNFSRHIYDPAKFLYLTDHLRTQIESSEEPELAEARAIFFRITTRNLYRMVDYKVFEWSYIDHCRRYFTPERIVDAVKRLPATLLASREVEDLDTEEGEGEGKSEGVGEPIDGDIAALEPRHVIVDLSRMHYGMKDKNPLDSVKFYSKQHPNRSRKAELGDISLLMPQTFGEVLLRVYTRDPRFYGLIQAGYRELLAHSNEEFEEAREDADVLPLSLSPPITEAPSTPRPAQRSMSRVASGARLFGGEEPGTGTSGKTWSNNAFTSVPTNYKLPQSPSAERAQIAARRSSKRKERDGSPPVPTRKSTRRA</sequence>
<dbReference type="RefSeq" id="XP_027609953.1">
    <property type="nucleotide sequence ID" value="XM_027754152.1"/>
</dbReference>
<dbReference type="AlphaFoldDB" id="A0A401GA48"/>
<evidence type="ECO:0000259" key="2">
    <source>
        <dbReference type="SMART" id="SM00471"/>
    </source>
</evidence>
<keyword evidence="4" id="KW-1185">Reference proteome</keyword>
<dbReference type="PANTHER" id="PTHR11373">
    <property type="entry name" value="DEOXYNUCLEOSIDE TRIPHOSPHATE TRIPHOSPHOHYDROLASE"/>
    <property type="match status" value="1"/>
</dbReference>
<evidence type="ECO:0000313" key="4">
    <source>
        <dbReference type="Proteomes" id="UP000287166"/>
    </source>
</evidence>
<dbReference type="InParanoid" id="A0A401GA48"/>
<protein>
    <submittedName>
        <fullName evidence="3">HD-domain/PDEase-like protein</fullName>
    </submittedName>
</protein>
<dbReference type="EMBL" id="BFAD01000002">
    <property type="protein sequence ID" value="GBE79040.1"/>
    <property type="molecule type" value="Genomic_DNA"/>
</dbReference>
<gene>
    <name evidence="3" type="ORF">SCP_0202370</name>
</gene>
<accession>A0A401GA48</accession>
<dbReference type="Gene3D" id="1.10.3210.10">
    <property type="entry name" value="Hypothetical protein af1432"/>
    <property type="match status" value="1"/>
</dbReference>
<feature type="compositionally biased region" description="Polar residues" evidence="1">
    <location>
        <begin position="536"/>
        <end position="559"/>
    </location>
</feature>
<comment type="caution">
    <text evidence="3">The sequence shown here is derived from an EMBL/GenBank/DDBJ whole genome shotgun (WGS) entry which is preliminary data.</text>
</comment>
<dbReference type="GeneID" id="38775957"/>
<dbReference type="OrthoDB" id="9991235at2759"/>
<feature type="region of interest" description="Disordered" evidence="1">
    <location>
        <begin position="372"/>
        <end position="392"/>
    </location>
</feature>
<proteinExistence type="predicted"/>
<dbReference type="SMART" id="SM00471">
    <property type="entry name" value="HDc"/>
    <property type="match status" value="1"/>
</dbReference>
<name>A0A401GA48_9APHY</name>
<dbReference type="PANTHER" id="PTHR11373:SF4">
    <property type="entry name" value="DEOXYNUCLEOSIDE TRIPHOSPHATE TRIPHOSPHOHYDROLASE SAMHD1"/>
    <property type="match status" value="1"/>
</dbReference>
<evidence type="ECO:0000313" key="3">
    <source>
        <dbReference type="EMBL" id="GBE79040.1"/>
    </source>
</evidence>
<dbReference type="InterPro" id="IPR050135">
    <property type="entry name" value="dGTPase-like"/>
</dbReference>
<dbReference type="GO" id="GO:0008832">
    <property type="term" value="F:dGTPase activity"/>
    <property type="evidence" value="ECO:0007669"/>
    <property type="project" value="TreeGrafter"/>
</dbReference>
<dbReference type="GO" id="GO:0005634">
    <property type="term" value="C:nucleus"/>
    <property type="evidence" value="ECO:0007669"/>
    <property type="project" value="TreeGrafter"/>
</dbReference>
<dbReference type="Gene3D" id="3.30.70.2760">
    <property type="match status" value="1"/>
</dbReference>
<feature type="region of interest" description="Disordered" evidence="1">
    <location>
        <begin position="488"/>
        <end position="591"/>
    </location>
</feature>
<dbReference type="CDD" id="cd00077">
    <property type="entry name" value="HDc"/>
    <property type="match status" value="1"/>
</dbReference>
<dbReference type="Pfam" id="PF01966">
    <property type="entry name" value="HD"/>
    <property type="match status" value="1"/>
</dbReference>
<dbReference type="InterPro" id="IPR006674">
    <property type="entry name" value="HD_domain"/>
</dbReference>
<reference evidence="3 4" key="1">
    <citation type="journal article" date="2018" name="Sci. Rep.">
        <title>Genome sequence of the cauliflower mushroom Sparassis crispa (Hanabiratake) and its association with beneficial usage.</title>
        <authorList>
            <person name="Kiyama R."/>
            <person name="Furutani Y."/>
            <person name="Kawaguchi K."/>
            <person name="Nakanishi T."/>
        </authorList>
    </citation>
    <scope>NUCLEOTIDE SEQUENCE [LARGE SCALE GENOMIC DNA]</scope>
</reference>
<dbReference type="STRING" id="139825.A0A401GA48"/>
<feature type="domain" description="HD/PDEase" evidence="2">
    <location>
        <begin position="68"/>
        <end position="214"/>
    </location>
</feature>
<dbReference type="SUPFAM" id="SSF109604">
    <property type="entry name" value="HD-domain/PDEase-like"/>
    <property type="match status" value="1"/>
</dbReference>